<keyword evidence="2" id="KW-1185">Reference proteome</keyword>
<dbReference type="Gene3D" id="2.160.20.110">
    <property type="match status" value="5"/>
</dbReference>
<comment type="caution">
    <text evidence="1">The sequence shown here is derived from an EMBL/GenBank/DDBJ whole genome shotgun (WGS) entry which is preliminary data.</text>
</comment>
<reference evidence="1" key="1">
    <citation type="submission" date="2020-08" db="EMBL/GenBank/DDBJ databases">
        <title>Genome public.</title>
        <authorList>
            <person name="Liu C."/>
            <person name="Sun Q."/>
        </authorList>
    </citation>
    <scope>NUCLEOTIDE SEQUENCE</scope>
    <source>
        <strain evidence="1">N12</strain>
    </source>
</reference>
<dbReference type="EMBL" id="JACRTF010000001">
    <property type="protein sequence ID" value="MBC8592511.1"/>
    <property type="molecule type" value="Genomic_DNA"/>
</dbReference>
<accession>A0A926F0P7</accession>
<dbReference type="Proteomes" id="UP000651085">
    <property type="component" value="Unassembled WGS sequence"/>
</dbReference>
<evidence type="ECO:0000313" key="1">
    <source>
        <dbReference type="EMBL" id="MBC8592511.1"/>
    </source>
</evidence>
<dbReference type="RefSeq" id="WP_262433686.1">
    <property type="nucleotide sequence ID" value="NZ_JACRTF010000001.1"/>
</dbReference>
<organism evidence="1 2">
    <name type="scientific">Jilunia laotingensis</name>
    <dbReference type="NCBI Taxonomy" id="2763675"/>
    <lineage>
        <taxon>Bacteria</taxon>
        <taxon>Pseudomonadati</taxon>
        <taxon>Bacteroidota</taxon>
        <taxon>Bacteroidia</taxon>
        <taxon>Bacteroidales</taxon>
        <taxon>Bacteroidaceae</taxon>
        <taxon>Jilunia</taxon>
    </lineage>
</organism>
<sequence length="2007" mass="214188">MKHLRFSFAMAILWMPLVLFAQYLPLTKTNKIEMPKAGISKLQTGELPTLDREKFPVLQRVPQTKAQAFSTIDELSGFYIQRNYDLSGNTRNPSVSINPASETTITIENFSGLGKDITATVDLENNKISIEPQIVYESNNTTLYLYTFNAETGVISKTDPLEGSIGKDGITLGTWGCFSKDARSYANLYAMSQLLPSNGIMTTVDYKDKTENEFPVYIEQPFDNILKIANFGNTGSDITVNLYPDKTFSITPQFMFTASGYGDFYCYYTEWKTEKFSKTYPIQGTGTDKTMKLGNWGILFAGQRQTVIAGGFESSTITLDGITITYPQGKEAAFEGEGTEASPYLIKTMDQLIALEQSVNKITGTPNDYKGKFFRLENDLDAKSHGSTQLLPIGNSINYCRFAGTFDGNGKKISNLTLNVPEPGLCGLFGIIDPAGSVKDLTLENIDYTASGENVGGIAGASFGAITLCKASGKITANAKNVGGIVGYLENEVSQSSFEGTITSNGNVGGIVGLTYGNVNKCWARANIGCSYASQTRYMGGVVGGIYGSQTGAKINDCYFSGMIVDYVDQVTDNGTISYQGGVAGLIYKSEMRRCFNAGHIIGTAATGQTAGVVGILMSSEIIDCYNAGSVSNTNSEHTGGIVGYSINITSTEFSTIKNVYSSGNVATKSTFKYKEIIGEMKEGDTLENFYFDGRNYGTAIPEHGLTTSQMTQAKYLEGFDTSVWNFSTNVYPRLKGIDNNNAAYLSMATILLSENEFLSKVKTPFRITTDNTTWSVLKDGKQGNEGHGIIINGSKIEIKPVFATDTIYAFNADKEYKSYLISIVPKVFDGDGTADTPYLIRNLDDLKTLANATVEHTQHFEGDYFLMINDIDVAGDETFTGIAADGKSSHYFSGTFNGGKHTIHNFKLKSVEYLSSGKVDMEKSRSGVGFIGYLSPTGTLKNLTIADDCSFEFYAFSAPLVGYNGGTIENCKNYADVKGASAHIGGITGYSENNKALIRNCLNSGNINGGYYNTGGIAGINLGIIEICQNNGNITGNSVSKQYKDGEQFNVGGITGANYGEIYDALNTGNVASYKAIGGIAGVNYARNTIGSIMRSVNYGYINPLTDISTCGSIVGDLESKTELKDNYYDLQIVLTEGANDGPTTGCSGVNTSVLTGGTLDGLDSEDIWYIQAGAYPLLKVFKDDPKSVAASHMFVTFTDGENRISIKTNATLNKYSGLGWKLSKSEQFKINEQVLNLTLPENDIALDTLTATYGNYHKEFYLRAVPPILPGKGTKNEPWLVKTAADMDKIYKFAADKVDFNHEYFRVENDIDFTGIEYHPIAAEADVLKFQGYFDGNGKKFTNLKYVSSDPLEFKTGRYKGLFGIVGSNGTIANLTIESNSSFTAFGYSGAFAGGLRGKIINCVNKAPVSTVGGANNIGGIAGYVYEGGIIQKCSNYADITSNTGTTAGITGKTEANTLIDECFNSGTISAAGASSGTNGGIVGVNGGTIQNCTNEGTINANSSNVAGIAAKNNANAAIINCVNKGTITGNSNYAAGIVSATLADNVVKDCVNSGEVNVPTIAGGIIGQSRNGAVLTVDNCHNTGKITTTKTNAGGIIGSLGAGTIMRDCWNEADITGTGTIGGVVGTSSGMDTFTTLIKRCYNTGKVISNKDNAGGVVGNIGSNVDADSLYNIGEVYAAASYAGGITASNGLYLSNCWNSGNVTAGESHSGGICALGLGDIVNCVNLGNVTVEGNTDKNINAGGIIAKTRAILTNCYNMGNVTAYNQAGGLYGQIFDNGAKAEAYRCYNTGKVTITNPEGTAVGNIVALNPDFLVCEDVYYDKELVAKEYENDKDATGLTSREMIALDLGEDWLVQTATYPTLKTLKDYEATNLSAASILLTESDTPEKVTEDFLVGTPAGVSWSASDHITFNGNDAIVDPDTKATVTLTATAGDYQKSYTLVLETKKVGIASENIGKVIVEQFYYTTNGVKIEKPEQGINIVVTIYDDGSVENSKVLINENTK</sequence>
<evidence type="ECO:0000313" key="2">
    <source>
        <dbReference type="Proteomes" id="UP000651085"/>
    </source>
</evidence>
<proteinExistence type="predicted"/>
<name>A0A926F0P7_9BACT</name>
<protein>
    <submittedName>
        <fullName evidence="1">Uncharacterized protein</fullName>
    </submittedName>
</protein>
<gene>
    <name evidence="1" type="ORF">H8744_04475</name>
</gene>